<reference evidence="3 4" key="1">
    <citation type="submission" date="2020-04" db="EMBL/GenBank/DDBJ databases">
        <title>Perkinsus olseni comparative genomics.</title>
        <authorList>
            <person name="Bogema D.R."/>
        </authorList>
    </citation>
    <scope>NUCLEOTIDE SEQUENCE [LARGE SCALE GENOMIC DNA]</scope>
    <source>
        <strain evidence="3 4">ATCC PRA-207</strain>
    </source>
</reference>
<evidence type="ECO:0000256" key="2">
    <source>
        <dbReference type="SAM" id="Phobius"/>
    </source>
</evidence>
<keyword evidence="2" id="KW-0472">Membrane</keyword>
<feature type="compositionally biased region" description="Polar residues" evidence="1">
    <location>
        <begin position="41"/>
        <end position="62"/>
    </location>
</feature>
<keyword evidence="4" id="KW-1185">Reference proteome</keyword>
<name>A0A7J6SRS8_PEROL</name>
<comment type="caution">
    <text evidence="3">The sequence shown here is derived from an EMBL/GenBank/DDBJ whole genome shotgun (WGS) entry which is preliminary data.</text>
</comment>
<evidence type="ECO:0000313" key="4">
    <source>
        <dbReference type="Proteomes" id="UP000553632"/>
    </source>
</evidence>
<protein>
    <submittedName>
        <fullName evidence="3">Uncharacterized protein</fullName>
    </submittedName>
</protein>
<accession>A0A7J6SRS8</accession>
<feature type="transmembrane region" description="Helical" evidence="2">
    <location>
        <begin position="6"/>
        <end position="26"/>
    </location>
</feature>
<evidence type="ECO:0000313" key="3">
    <source>
        <dbReference type="EMBL" id="KAF4734860.1"/>
    </source>
</evidence>
<organism evidence="3 4">
    <name type="scientific">Perkinsus olseni</name>
    <name type="common">Perkinsus atlanticus</name>
    <dbReference type="NCBI Taxonomy" id="32597"/>
    <lineage>
        <taxon>Eukaryota</taxon>
        <taxon>Sar</taxon>
        <taxon>Alveolata</taxon>
        <taxon>Perkinsozoa</taxon>
        <taxon>Perkinsea</taxon>
        <taxon>Perkinsida</taxon>
        <taxon>Perkinsidae</taxon>
        <taxon>Perkinsus</taxon>
    </lineage>
</organism>
<keyword evidence="2" id="KW-1133">Transmembrane helix</keyword>
<feature type="region of interest" description="Disordered" evidence="1">
    <location>
        <begin position="37"/>
        <end position="71"/>
    </location>
</feature>
<dbReference type="AlphaFoldDB" id="A0A7J6SRS8"/>
<dbReference type="EMBL" id="JABANO010016621">
    <property type="protein sequence ID" value="KAF4734860.1"/>
    <property type="molecule type" value="Genomic_DNA"/>
</dbReference>
<proteinExistence type="predicted"/>
<sequence length="114" mass="11932">MFAYSAWLSASSGLQGIVGWTLYALTTVYAMTKAAKGGASVNGNDSSVRLSESLTNVAQPESSQRDPPDSETAKSLALLHLCGRFLHTLSLSVLIMRSGVPVATLRTGHGAHLA</sequence>
<evidence type="ECO:0000256" key="1">
    <source>
        <dbReference type="SAM" id="MobiDB-lite"/>
    </source>
</evidence>
<keyword evidence="2" id="KW-0812">Transmembrane</keyword>
<gene>
    <name evidence="3" type="ORF">FOZ63_004649</name>
</gene>
<dbReference type="Proteomes" id="UP000553632">
    <property type="component" value="Unassembled WGS sequence"/>
</dbReference>